<keyword evidence="2" id="KW-0416">Keratin</keyword>
<evidence type="ECO:0000256" key="3">
    <source>
        <dbReference type="ARBA" id="ARBA00022754"/>
    </source>
</evidence>
<keyword evidence="1" id="KW-0597">Phosphoprotein</keyword>
<evidence type="ECO:0000256" key="2">
    <source>
        <dbReference type="ARBA" id="ARBA00022744"/>
    </source>
</evidence>
<dbReference type="InterPro" id="IPR039008">
    <property type="entry name" value="IF_rod_dom"/>
</dbReference>
<reference evidence="9 10" key="1">
    <citation type="submission" date="2025-04" db="UniProtKB">
        <authorList>
            <consortium name="RefSeq"/>
        </authorList>
    </citation>
    <scope>IDENTIFICATION</scope>
    <source>
        <tissue evidence="9 10">Blood</tissue>
    </source>
</reference>
<dbReference type="FunFam" id="1.20.5.170:FF:000002">
    <property type="entry name" value="Type I keratin KA11"/>
    <property type="match status" value="1"/>
</dbReference>
<dbReference type="RefSeq" id="XP_022427798.1">
    <property type="nucleotide sequence ID" value="XM_022572090.2"/>
</dbReference>
<dbReference type="KEGG" id="dle:111173964"/>
<proteinExistence type="inferred from homology"/>
<dbReference type="SUPFAM" id="SSF64593">
    <property type="entry name" value="Intermediate filament protein, coiled coil region"/>
    <property type="match status" value="2"/>
</dbReference>
<feature type="coiled-coil region" evidence="6">
    <location>
        <begin position="188"/>
        <end position="361"/>
    </location>
</feature>
<dbReference type="PANTHER" id="PTHR23239">
    <property type="entry name" value="INTERMEDIATE FILAMENT"/>
    <property type="match status" value="1"/>
</dbReference>
<keyword evidence="4 6" id="KW-0175">Coiled coil</keyword>
<evidence type="ECO:0000256" key="1">
    <source>
        <dbReference type="ARBA" id="ARBA00022553"/>
    </source>
</evidence>
<protein>
    <submittedName>
        <fullName evidence="9 10">Keratin, type I cytoskeletal 18</fullName>
    </submittedName>
</protein>
<evidence type="ECO:0000313" key="10">
    <source>
        <dbReference type="RefSeq" id="XP_022427798.1"/>
    </source>
</evidence>
<evidence type="ECO:0000256" key="4">
    <source>
        <dbReference type="ARBA" id="ARBA00023054"/>
    </source>
</evidence>
<dbReference type="GO" id="GO:0045104">
    <property type="term" value="P:intermediate filament cytoskeleton organization"/>
    <property type="evidence" value="ECO:0007669"/>
    <property type="project" value="TreeGrafter"/>
</dbReference>
<dbReference type="Proteomes" id="UP000248483">
    <property type="component" value="Unplaced"/>
</dbReference>
<accession>A0A2Y9N8P0</accession>
<feature type="coiled-coil region" evidence="6">
    <location>
        <begin position="76"/>
        <end position="117"/>
    </location>
</feature>
<evidence type="ECO:0000313" key="9">
    <source>
        <dbReference type="RefSeq" id="XP_022427797.1"/>
    </source>
</evidence>
<evidence type="ECO:0000313" key="11">
    <source>
        <dbReference type="RefSeq" id="XP_030618935.1"/>
    </source>
</evidence>
<dbReference type="RefSeq" id="XP_030618935.1">
    <property type="nucleotide sequence ID" value="XM_030763075.1"/>
</dbReference>
<dbReference type="SMART" id="SM01391">
    <property type="entry name" value="Filament"/>
    <property type="match status" value="1"/>
</dbReference>
<dbReference type="RefSeq" id="XP_022427797.1">
    <property type="nucleotide sequence ID" value="XM_022572089.2"/>
</dbReference>
<evidence type="ECO:0000256" key="6">
    <source>
        <dbReference type="SAM" id="Coils"/>
    </source>
</evidence>
<dbReference type="FunFam" id="1.20.5.500:FF:000001">
    <property type="entry name" value="Type II keratin 23"/>
    <property type="match status" value="1"/>
</dbReference>
<evidence type="ECO:0000313" key="8">
    <source>
        <dbReference type="Proteomes" id="UP000248483"/>
    </source>
</evidence>
<organism evidence="8 9">
    <name type="scientific">Delphinapterus leucas</name>
    <name type="common">Beluga whale</name>
    <dbReference type="NCBI Taxonomy" id="9749"/>
    <lineage>
        <taxon>Eukaryota</taxon>
        <taxon>Metazoa</taxon>
        <taxon>Chordata</taxon>
        <taxon>Craniata</taxon>
        <taxon>Vertebrata</taxon>
        <taxon>Euteleostomi</taxon>
        <taxon>Mammalia</taxon>
        <taxon>Eutheria</taxon>
        <taxon>Laurasiatheria</taxon>
        <taxon>Artiodactyla</taxon>
        <taxon>Whippomorpha</taxon>
        <taxon>Cetacea</taxon>
        <taxon>Odontoceti</taxon>
        <taxon>Monodontidae</taxon>
        <taxon>Delphinapterus</taxon>
    </lineage>
</organism>
<sequence length="429" mass="47730">MSFSAQSTFSSYRSLGSAQSPGHGVRPVSSAASVYAGAGGSGSRISVSRSTSVRGGWGSGNLGAGMAGGLVGVGGIQGEKETMQDLNDRLASYLERVRSLEADNRRLESKIREHLEKKGPQVRDWGHYLKTIEDLRVQIFASSVDNARIVLQIDNARLAADDFRVKYETELAMRQSVESDIHGLRKVIDDTNVTRLQLETEIEALKEELLFMKKNHEEEVKGLQNQIANSGLTVELDAPKAQDLSKIMADIRAQYDELAQKNREELDKYWSQQIEESTTVVTSQTAEIGAAEMTLTELRRTVQSLEIDLDSMRNLKASLENSLREVEARYAMQMEQLNGVLLHLESELAQTRAEGQRQTQEYEALLNIKVKLEAEINTYHRLLEDGEDFNLGDAVDSSNSTQTVQKTTTLKFMDGKVVSETSDTKVLRH</sequence>
<keyword evidence="3 5" id="KW-0403">Intermediate filament</keyword>
<dbReference type="PROSITE" id="PS51842">
    <property type="entry name" value="IF_ROD_2"/>
    <property type="match status" value="1"/>
</dbReference>
<dbReference type="InterPro" id="IPR018039">
    <property type="entry name" value="IF_conserved"/>
</dbReference>
<gene>
    <name evidence="9 10 11" type="primary">KRT18</name>
</gene>
<dbReference type="PRINTS" id="PR01248">
    <property type="entry name" value="TYPE1KERATIN"/>
</dbReference>
<dbReference type="GeneID" id="111173964"/>
<dbReference type="Gene3D" id="1.20.5.1160">
    <property type="entry name" value="Vasodilator-stimulated phosphoprotein"/>
    <property type="match status" value="1"/>
</dbReference>
<dbReference type="AlphaFoldDB" id="A0A2Y9N8P0"/>
<evidence type="ECO:0000259" key="7">
    <source>
        <dbReference type="PROSITE" id="PS51842"/>
    </source>
</evidence>
<keyword evidence="8" id="KW-1185">Reference proteome</keyword>
<feature type="domain" description="IF rod" evidence="7">
    <location>
        <begin position="79"/>
        <end position="390"/>
    </location>
</feature>
<dbReference type="FunFam" id="1.20.5.1160:FF:000002">
    <property type="entry name" value="Type I keratin 10"/>
    <property type="match status" value="1"/>
</dbReference>
<name>A0A2Y9N8P0_DELLE</name>
<dbReference type="Gene3D" id="1.20.5.170">
    <property type="match status" value="1"/>
</dbReference>
<dbReference type="PANTHER" id="PTHR23239:SF349">
    <property type="entry name" value="KERATIN, TYPE I CYTOSKELETAL 18"/>
    <property type="match status" value="1"/>
</dbReference>
<dbReference type="InterPro" id="IPR002957">
    <property type="entry name" value="Keratin_I"/>
</dbReference>
<dbReference type="Gene3D" id="1.20.5.500">
    <property type="entry name" value="Single helix bin"/>
    <property type="match status" value="1"/>
</dbReference>
<dbReference type="GO" id="GO:0045095">
    <property type="term" value="C:keratin filament"/>
    <property type="evidence" value="ECO:0007669"/>
    <property type="project" value="TreeGrafter"/>
</dbReference>
<dbReference type="STRING" id="9749.A0A2Y9N8P0"/>
<dbReference type="PROSITE" id="PS00226">
    <property type="entry name" value="IF_ROD_1"/>
    <property type="match status" value="1"/>
</dbReference>
<dbReference type="GO" id="GO:0005198">
    <property type="term" value="F:structural molecule activity"/>
    <property type="evidence" value="ECO:0007669"/>
    <property type="project" value="InterPro"/>
</dbReference>
<dbReference type="CTD" id="3875"/>
<evidence type="ECO:0000256" key="5">
    <source>
        <dbReference type="RuleBase" id="RU000685"/>
    </source>
</evidence>
<comment type="similarity">
    <text evidence="5">Belongs to the intermediate filament family.</text>
</comment>
<dbReference type="Pfam" id="PF00038">
    <property type="entry name" value="Filament"/>
    <property type="match status" value="1"/>
</dbReference>